<feature type="region of interest" description="Disordered" evidence="6">
    <location>
        <begin position="1040"/>
        <end position="1062"/>
    </location>
</feature>
<feature type="compositionally biased region" description="Basic residues" evidence="6">
    <location>
        <begin position="1146"/>
        <end position="1155"/>
    </location>
</feature>
<feature type="compositionally biased region" description="Basic residues" evidence="6">
    <location>
        <begin position="1042"/>
        <end position="1052"/>
    </location>
</feature>
<dbReference type="SMART" id="SM00409">
    <property type="entry name" value="IG"/>
    <property type="match status" value="7"/>
</dbReference>
<feature type="domain" description="Ig-like" evidence="8">
    <location>
        <begin position="522"/>
        <end position="610"/>
    </location>
</feature>
<dbReference type="SMART" id="SM00060">
    <property type="entry name" value="FN3"/>
    <property type="match status" value="1"/>
</dbReference>
<dbReference type="Pfam" id="PF13927">
    <property type="entry name" value="Ig_3"/>
    <property type="match status" value="3"/>
</dbReference>
<dbReference type="InterPro" id="IPR003599">
    <property type="entry name" value="Ig_sub"/>
</dbReference>
<dbReference type="SUPFAM" id="SSF49265">
    <property type="entry name" value="Fibronectin type III"/>
    <property type="match status" value="1"/>
</dbReference>
<dbReference type="Pfam" id="PF00041">
    <property type="entry name" value="fn3"/>
    <property type="match status" value="1"/>
</dbReference>
<dbReference type="EnsemblMetazoa" id="ENSAATROPT015447">
    <property type="protein sequence ID" value="ENSAATROPP013845"/>
    <property type="gene ID" value="ENSAATROPG012582"/>
</dbReference>
<feature type="domain" description="Fibronectin type-III" evidence="9">
    <location>
        <begin position="813"/>
        <end position="905"/>
    </location>
</feature>
<feature type="domain" description="Ig-like" evidence="8">
    <location>
        <begin position="709"/>
        <end position="808"/>
    </location>
</feature>
<sequence length="1308" mass="141532">MHHILIRATAKLTVIAPPSSIKIQGYSQHAKAEVREGQDLSLTCLVPNAKPAAQIVWYRANVEYKSETIETKATETDDHRYTVTSKLRLRPTADDDYVDYTCQARHQAIPEDRPMQTTVQLSVLYPPGAPYIEGYIPGEAIRRGQHVELVCRSRGGNPPAQLIWYKNGNQARMAYRTTDRLSENVYAFVAEASDNKARLRCEANNIMATKILKTEVILNVLFAPTQVIVSGPSEARIGDSVSLQCQTTASNPAADIKWVINGKQMSNATSKIVPSPEGGWVTTSNITATVESNKRSLVAICHGVNMQLPENVQSTHTVNVLLPPGPPIISGYTEGSIIPTGSKQKLMCVSSGGNPLATLTWYKNDKKIKSVSKTANQSVSAELSILANVTDNQARYRCEAHNSATEIPLLETKVLTVHFAPETAKIRIEPSELRPGIEATLICDSSSSNPPAKISWRHEGTLLEGSNNASKPGLWGGTVSSQELKLNVTKDMDGHAYICQSTNEVLQRSINVAVNLQVLYEPQFTPPAATSVTGVEGEPLTVALVATGNPASIAYTWTKDGQPIIQSGVPRIVSEGPILNITKLKRSDAAVYTCEAVNSQGSAMINITVQVKYAATIKSASENVIVNPGEDAVLNCTVDGKPLTPEHVHWERAGYDLAAKTSTAYANGTSQLVLRDARREDVGNFRCIADNRVAGPASLDVLLIVKFAPEIDKSPAMLRAAAGTGERAQLPCRAQAAPTPTFRWIRSGQELHANETSKYYVTERQLDALTHESVLLIERVGTADYGEYECRAENELGIGSGVGRLDVKSAPEPPTALTVLNVTHDSVTLGWTPGFDGGHRANYRVRYREASSERYRYEDSPPNAHQLTLTGLRSNTHYLFSVMAANVLGASNYLPDLTRANTRGSEATVPPELSEKAELPSFVIFCIALAGLCLLIVNAGLVAWFIMKKRAKDSSNPSSKAATIEMYAPSSYNDTVTGETLSSVSEKSDAYSNDGSQPDFMDETRKKAASTYLVDGGDLPPPRYQQDGTLPHYISNVDGGHAHTRTLPHPRHNPAVQGFEQRSRDDQLLGKPSYVTAPSPGPPFDGSYYNMNSERYLSYPPMDYPGVELATPPLPIIPSLPHAESASETLRRVARTMVPPPDVTHHTQHRTHVHGLPHDAGSLASSNPSGNLSGSISQAVQSKPKQPQGILKDPKRSNSSASGTSLSFAILPTQHHHPQHQQQVAFPGQSPLLVYQQQQQQQQLDQYHGGPSGLLVTAPHDNASSFSVNNGSSLGNGLLLGAYEPPSSSSLASYNVSLGYTDADGHLV</sequence>
<dbReference type="InterPro" id="IPR003598">
    <property type="entry name" value="Ig_sub2"/>
</dbReference>
<dbReference type="InterPro" id="IPR013162">
    <property type="entry name" value="CD80_C2-set"/>
</dbReference>
<keyword evidence="7" id="KW-1133">Transmembrane helix</keyword>
<dbReference type="SMART" id="SM00408">
    <property type="entry name" value="IGc2"/>
    <property type="match status" value="7"/>
</dbReference>
<keyword evidence="5" id="KW-0393">Immunoglobulin domain</keyword>
<feature type="region of interest" description="Disordered" evidence="6">
    <location>
        <begin position="1139"/>
        <end position="1203"/>
    </location>
</feature>
<proteinExistence type="predicted"/>
<dbReference type="PROSITE" id="PS50853">
    <property type="entry name" value="FN3"/>
    <property type="match status" value="1"/>
</dbReference>
<accession>A0AAG5DSB4</accession>
<evidence type="ECO:0000256" key="7">
    <source>
        <dbReference type="SAM" id="Phobius"/>
    </source>
</evidence>
<keyword evidence="3 7" id="KW-0472">Membrane</keyword>
<keyword evidence="4" id="KW-1015">Disulfide bond</keyword>
<dbReference type="GO" id="GO:0016020">
    <property type="term" value="C:membrane"/>
    <property type="evidence" value="ECO:0007669"/>
    <property type="project" value="UniProtKB-SubCell"/>
</dbReference>
<dbReference type="Proteomes" id="UP000075880">
    <property type="component" value="Unassembled WGS sequence"/>
</dbReference>
<evidence type="ECO:0000256" key="1">
    <source>
        <dbReference type="ARBA" id="ARBA00004167"/>
    </source>
</evidence>
<comment type="subcellular location">
    <subcellularLocation>
        <location evidence="1">Membrane</location>
        <topology evidence="1">Single-pass membrane protein</topology>
    </subcellularLocation>
</comment>
<evidence type="ECO:0000256" key="6">
    <source>
        <dbReference type="SAM" id="MobiDB-lite"/>
    </source>
</evidence>
<protein>
    <recommendedName>
        <fullName evidence="12">Nephrin</fullName>
    </recommendedName>
</protein>
<feature type="region of interest" description="Disordered" evidence="6">
    <location>
        <begin position="1234"/>
        <end position="1258"/>
    </location>
</feature>
<evidence type="ECO:0000256" key="3">
    <source>
        <dbReference type="ARBA" id="ARBA00023136"/>
    </source>
</evidence>
<dbReference type="Gene3D" id="2.60.40.10">
    <property type="entry name" value="Immunoglobulins"/>
    <property type="match status" value="9"/>
</dbReference>
<dbReference type="InterPro" id="IPR013783">
    <property type="entry name" value="Ig-like_fold"/>
</dbReference>
<dbReference type="InterPro" id="IPR007110">
    <property type="entry name" value="Ig-like_dom"/>
</dbReference>
<evidence type="ECO:0000313" key="10">
    <source>
        <dbReference type="EnsemblMetazoa" id="ENSAATROPP013845"/>
    </source>
</evidence>
<keyword evidence="11" id="KW-1185">Reference proteome</keyword>
<feature type="transmembrane region" description="Helical" evidence="7">
    <location>
        <begin position="922"/>
        <end position="946"/>
    </location>
</feature>
<evidence type="ECO:0000259" key="8">
    <source>
        <dbReference type="PROSITE" id="PS50835"/>
    </source>
</evidence>
<feature type="domain" description="Ig-like" evidence="8">
    <location>
        <begin position="18"/>
        <end position="122"/>
    </location>
</feature>
<keyword evidence="7" id="KW-0812">Transmembrane</keyword>
<dbReference type="InterPro" id="IPR036179">
    <property type="entry name" value="Ig-like_dom_sf"/>
</dbReference>
<evidence type="ECO:0000256" key="5">
    <source>
        <dbReference type="ARBA" id="ARBA00023319"/>
    </source>
</evidence>
<dbReference type="SUPFAM" id="SSF48726">
    <property type="entry name" value="Immunoglobulin"/>
    <property type="match status" value="7"/>
</dbReference>
<dbReference type="FunFam" id="2.60.40.10:FF:000032">
    <property type="entry name" value="palladin isoform X1"/>
    <property type="match status" value="1"/>
</dbReference>
<dbReference type="PANTHER" id="PTHR45889:SF8">
    <property type="entry name" value="IG-LIKE DOMAIN-CONTAINING PROTEIN"/>
    <property type="match status" value="1"/>
</dbReference>
<evidence type="ECO:0000256" key="2">
    <source>
        <dbReference type="ARBA" id="ARBA00022737"/>
    </source>
</evidence>
<feature type="domain" description="Ig-like" evidence="8">
    <location>
        <begin position="130"/>
        <end position="219"/>
    </location>
</feature>
<dbReference type="CDD" id="cd00063">
    <property type="entry name" value="FN3"/>
    <property type="match status" value="1"/>
</dbReference>
<feature type="domain" description="Ig-like" evidence="8">
    <location>
        <begin position="421"/>
        <end position="511"/>
    </location>
</feature>
<dbReference type="Pfam" id="PF07679">
    <property type="entry name" value="I-set"/>
    <property type="match status" value="1"/>
</dbReference>
<evidence type="ECO:0000313" key="11">
    <source>
        <dbReference type="Proteomes" id="UP000075880"/>
    </source>
</evidence>
<dbReference type="InterPro" id="IPR036116">
    <property type="entry name" value="FN3_sf"/>
</dbReference>
<evidence type="ECO:0000259" key="9">
    <source>
        <dbReference type="PROSITE" id="PS50853"/>
    </source>
</evidence>
<evidence type="ECO:0008006" key="12">
    <source>
        <dbReference type="Google" id="ProtNLM"/>
    </source>
</evidence>
<dbReference type="Pfam" id="PF08205">
    <property type="entry name" value="C2-set_2"/>
    <property type="match status" value="4"/>
</dbReference>
<feature type="compositionally biased region" description="Polar residues" evidence="6">
    <location>
        <begin position="1163"/>
        <end position="1185"/>
    </location>
</feature>
<keyword evidence="2" id="KW-0677">Repeat</keyword>
<dbReference type="GO" id="GO:0009653">
    <property type="term" value="P:anatomical structure morphogenesis"/>
    <property type="evidence" value="ECO:0007669"/>
    <property type="project" value="UniProtKB-ARBA"/>
</dbReference>
<dbReference type="FunFam" id="2.60.40.10:FF:000405">
    <property type="entry name" value="nephrin isoform X1"/>
    <property type="match status" value="2"/>
</dbReference>
<reference evidence="10" key="1">
    <citation type="submission" date="2024-04" db="UniProtKB">
        <authorList>
            <consortium name="EnsemblMetazoa"/>
        </authorList>
    </citation>
    <scope>IDENTIFICATION</scope>
    <source>
        <strain evidence="10">EBRO</strain>
    </source>
</reference>
<evidence type="ECO:0000256" key="4">
    <source>
        <dbReference type="ARBA" id="ARBA00023157"/>
    </source>
</evidence>
<feature type="domain" description="Ig-like" evidence="8">
    <location>
        <begin position="615"/>
        <end position="700"/>
    </location>
</feature>
<dbReference type="PANTHER" id="PTHR45889">
    <property type="entry name" value="IG-LIKE DOMAIN-CONTAINING PROTEIN"/>
    <property type="match status" value="1"/>
</dbReference>
<dbReference type="GO" id="GO:0030154">
    <property type="term" value="P:cell differentiation"/>
    <property type="evidence" value="ECO:0007669"/>
    <property type="project" value="UniProtKB-ARBA"/>
</dbReference>
<organism evidence="10 11">
    <name type="scientific">Anopheles atroparvus</name>
    <name type="common">European mosquito</name>
    <dbReference type="NCBI Taxonomy" id="41427"/>
    <lineage>
        <taxon>Eukaryota</taxon>
        <taxon>Metazoa</taxon>
        <taxon>Ecdysozoa</taxon>
        <taxon>Arthropoda</taxon>
        <taxon>Hexapoda</taxon>
        <taxon>Insecta</taxon>
        <taxon>Pterygota</taxon>
        <taxon>Neoptera</taxon>
        <taxon>Endopterygota</taxon>
        <taxon>Diptera</taxon>
        <taxon>Nematocera</taxon>
        <taxon>Culicoidea</taxon>
        <taxon>Culicidae</taxon>
        <taxon>Anophelinae</taxon>
        <taxon>Anopheles</taxon>
    </lineage>
</organism>
<dbReference type="InterPro" id="IPR003961">
    <property type="entry name" value="FN3_dom"/>
</dbReference>
<feature type="domain" description="Ig-like" evidence="8">
    <location>
        <begin position="224"/>
        <end position="319"/>
    </location>
</feature>
<dbReference type="PROSITE" id="PS50835">
    <property type="entry name" value="IG_LIKE"/>
    <property type="match status" value="8"/>
</dbReference>
<name>A0AAG5DSB4_ANOAO</name>
<dbReference type="InterPro" id="IPR013098">
    <property type="entry name" value="Ig_I-set"/>
</dbReference>
<feature type="domain" description="Ig-like" evidence="8">
    <location>
        <begin position="327"/>
        <end position="416"/>
    </location>
</feature>